<keyword evidence="5" id="KW-1185">Reference proteome</keyword>
<gene>
    <name evidence="4" type="ORF">DPQ33_10220</name>
</gene>
<dbReference type="EMBL" id="QMIE01000008">
    <property type="protein sequence ID" value="TVM17158.1"/>
    <property type="molecule type" value="Genomic_DNA"/>
</dbReference>
<comment type="caution">
    <text evidence="4">The sequence shown here is derived from an EMBL/GenBank/DDBJ whole genome shotgun (WGS) entry which is preliminary data.</text>
</comment>
<accession>A0A7M3MEA7</accession>
<dbReference type="OrthoDB" id="7690445at2"/>
<dbReference type="AlphaFoldDB" id="A0A7M3MEA7"/>
<evidence type="ECO:0000256" key="2">
    <source>
        <dbReference type="SAM" id="MobiDB-lite"/>
    </source>
</evidence>
<dbReference type="GO" id="GO:0046914">
    <property type="term" value="F:transition metal ion binding"/>
    <property type="evidence" value="ECO:0007669"/>
    <property type="project" value="InterPro"/>
</dbReference>
<name>A0A7M3MEA7_9BACT</name>
<dbReference type="Pfam" id="PF04023">
    <property type="entry name" value="FeoA"/>
    <property type="match status" value="1"/>
</dbReference>
<evidence type="ECO:0000256" key="1">
    <source>
        <dbReference type="ARBA" id="ARBA00023004"/>
    </source>
</evidence>
<dbReference type="InterPro" id="IPR007167">
    <property type="entry name" value="Fe-transptr_FeoA-like"/>
</dbReference>
<evidence type="ECO:0000313" key="4">
    <source>
        <dbReference type="EMBL" id="TVM17158.1"/>
    </source>
</evidence>
<keyword evidence="1" id="KW-0408">Iron</keyword>
<protein>
    <recommendedName>
        <fullName evidence="3">Ferrous iron transporter FeoA-like domain-containing protein</fullName>
    </recommendedName>
</protein>
<evidence type="ECO:0000259" key="3">
    <source>
        <dbReference type="SMART" id="SM00899"/>
    </source>
</evidence>
<reference evidence="4 5" key="1">
    <citation type="submission" date="2018-06" db="EMBL/GenBank/DDBJ databases">
        <title>Complete genome of Desulfovibrio indonesiensis P37SLT.</title>
        <authorList>
            <person name="Crispim J.S."/>
            <person name="Vidigal P.M.P."/>
            <person name="Silva L.C.F."/>
            <person name="Laguardia C.N."/>
            <person name="Araujo L.C."/>
            <person name="Dias R.S."/>
            <person name="Sousa M.P."/>
            <person name="Paula S.O."/>
            <person name="Silva C."/>
        </authorList>
    </citation>
    <scope>NUCLEOTIDE SEQUENCE [LARGE SCALE GENOMIC DNA]</scope>
    <source>
        <strain evidence="4 5">P37SLT</strain>
    </source>
</reference>
<feature type="compositionally biased region" description="Basic residues" evidence="2">
    <location>
        <begin position="26"/>
        <end position="35"/>
    </location>
</feature>
<feature type="region of interest" description="Disordered" evidence="2">
    <location>
        <begin position="125"/>
        <end position="154"/>
    </location>
</feature>
<dbReference type="Gene3D" id="2.30.30.90">
    <property type="match status" value="1"/>
</dbReference>
<dbReference type="Proteomes" id="UP000448292">
    <property type="component" value="Unassembled WGS sequence"/>
</dbReference>
<organism evidence="4 5">
    <name type="scientific">Oceanidesulfovibrio indonesiensis</name>
    <dbReference type="NCBI Taxonomy" id="54767"/>
    <lineage>
        <taxon>Bacteria</taxon>
        <taxon>Pseudomonadati</taxon>
        <taxon>Thermodesulfobacteriota</taxon>
        <taxon>Desulfovibrionia</taxon>
        <taxon>Desulfovibrionales</taxon>
        <taxon>Desulfovibrionaceae</taxon>
        <taxon>Oceanidesulfovibrio</taxon>
    </lineage>
</organism>
<dbReference type="InterPro" id="IPR038157">
    <property type="entry name" value="FeoA_core_dom"/>
</dbReference>
<dbReference type="InterPro" id="IPR008988">
    <property type="entry name" value="Transcriptional_repressor_C"/>
</dbReference>
<feature type="compositionally biased region" description="Basic and acidic residues" evidence="2">
    <location>
        <begin position="12"/>
        <end position="25"/>
    </location>
</feature>
<proteinExistence type="predicted"/>
<sequence>MRMFHHLFASTSDKELNGDAPETRPRGHSRGRKGHCGSPCCTQPDTPARQDAKPLTDFRGGDKLVVERIHRGRLACRLYAMGLTPGTPLTIESPGPGAVRFIVRGSSIALGRAQAEKILCVPAGKASQHGSSTSEAAHGTDHEQESPLPSRDTSALAHPFLRLKGFIT</sequence>
<dbReference type="SMART" id="SM00899">
    <property type="entry name" value="FeoA"/>
    <property type="match status" value="1"/>
</dbReference>
<dbReference type="SUPFAM" id="SSF50037">
    <property type="entry name" value="C-terminal domain of transcriptional repressors"/>
    <property type="match status" value="1"/>
</dbReference>
<evidence type="ECO:0000313" key="5">
    <source>
        <dbReference type="Proteomes" id="UP000448292"/>
    </source>
</evidence>
<feature type="region of interest" description="Disordered" evidence="2">
    <location>
        <begin position="9"/>
        <end position="56"/>
    </location>
</feature>
<feature type="domain" description="Ferrous iron transporter FeoA-like" evidence="3">
    <location>
        <begin position="53"/>
        <end position="122"/>
    </location>
</feature>